<evidence type="ECO:0000259" key="2">
    <source>
        <dbReference type="PROSITE" id="PS50835"/>
    </source>
</evidence>
<sequence length="298" mass="32872">MKLSRTTATAKLVTWLRHFNPIPQLLALNNLTNIKDQRIKAFHTPGTEEFVLRIRHTEINDTGRYECQVAGKVTVSLFRMINLDVVEPRTEIIGGPDIYVDRGSTLNVTCAVSAGAQEPGFIFWSKQDKIVQFDGGETSKRQHLLKDSRGRSFSRLIIRKIDLDHAGRYTCQPESSPSQSVYVHVLNGTVLAVAADEGDDQQQHQQQHQQQQLPASSLGQKPSSPTSKVSPSQEKLPSNSEVSLASSSSKAQRLMATTTTITSWFGAPYSPWFSLGIQVSSSLMSAHLSGLIRTNIGN</sequence>
<dbReference type="AlphaFoldDB" id="A0A553NAX2"/>
<dbReference type="GO" id="GO:0032589">
    <property type="term" value="C:neuron projection membrane"/>
    <property type="evidence" value="ECO:0007669"/>
    <property type="project" value="TreeGrafter"/>
</dbReference>
<evidence type="ECO:0000256" key="1">
    <source>
        <dbReference type="SAM" id="MobiDB-lite"/>
    </source>
</evidence>
<dbReference type="SMART" id="SM00408">
    <property type="entry name" value="IGc2"/>
    <property type="match status" value="1"/>
</dbReference>
<dbReference type="STRING" id="6832.A0A553NAX2"/>
<dbReference type="SUPFAM" id="SSF48726">
    <property type="entry name" value="Immunoglobulin"/>
    <property type="match status" value="2"/>
</dbReference>
<organism evidence="3 4">
    <name type="scientific">Tigriopus californicus</name>
    <name type="common">Marine copepod</name>
    <dbReference type="NCBI Taxonomy" id="6832"/>
    <lineage>
        <taxon>Eukaryota</taxon>
        <taxon>Metazoa</taxon>
        <taxon>Ecdysozoa</taxon>
        <taxon>Arthropoda</taxon>
        <taxon>Crustacea</taxon>
        <taxon>Multicrustacea</taxon>
        <taxon>Hexanauplia</taxon>
        <taxon>Copepoda</taxon>
        <taxon>Harpacticoida</taxon>
        <taxon>Harpacticidae</taxon>
        <taxon>Tigriopus</taxon>
    </lineage>
</organism>
<dbReference type="Proteomes" id="UP000318571">
    <property type="component" value="Chromosome 10"/>
</dbReference>
<keyword evidence="4" id="KW-1185">Reference proteome</keyword>
<evidence type="ECO:0000313" key="4">
    <source>
        <dbReference type="Proteomes" id="UP000318571"/>
    </source>
</evidence>
<protein>
    <recommendedName>
        <fullName evidence="2">Ig-like domain-containing protein</fullName>
    </recommendedName>
</protein>
<name>A0A553NAX2_TIGCA</name>
<gene>
    <name evidence="3" type="ORF">TCAL_00473</name>
</gene>
<proteinExistence type="predicted"/>
<evidence type="ECO:0000313" key="3">
    <source>
        <dbReference type="EMBL" id="TRY62580.1"/>
    </source>
</evidence>
<feature type="compositionally biased region" description="Low complexity" evidence="1">
    <location>
        <begin position="203"/>
        <end position="212"/>
    </location>
</feature>
<feature type="domain" description="Ig-like" evidence="2">
    <location>
        <begin position="88"/>
        <end position="182"/>
    </location>
</feature>
<reference evidence="3 4" key="1">
    <citation type="journal article" date="2018" name="Nat. Ecol. Evol.">
        <title>Genomic signatures of mitonuclear coevolution across populations of Tigriopus californicus.</title>
        <authorList>
            <person name="Barreto F.S."/>
            <person name="Watson E.T."/>
            <person name="Lima T.G."/>
            <person name="Willett C.S."/>
            <person name="Edmands S."/>
            <person name="Li W."/>
            <person name="Burton R.S."/>
        </authorList>
    </citation>
    <scope>NUCLEOTIDE SEQUENCE [LARGE SCALE GENOMIC DNA]</scope>
    <source>
        <strain evidence="3 4">San Diego</strain>
    </source>
</reference>
<dbReference type="SMART" id="SM00409">
    <property type="entry name" value="IG"/>
    <property type="match status" value="1"/>
</dbReference>
<feature type="region of interest" description="Disordered" evidence="1">
    <location>
        <begin position="197"/>
        <end position="249"/>
    </location>
</feature>
<dbReference type="GO" id="GO:0050808">
    <property type="term" value="P:synapse organization"/>
    <property type="evidence" value="ECO:0007669"/>
    <property type="project" value="TreeGrafter"/>
</dbReference>
<dbReference type="PROSITE" id="PS50835">
    <property type="entry name" value="IG_LIKE"/>
    <property type="match status" value="1"/>
</dbReference>
<dbReference type="PANTHER" id="PTHR23279">
    <property type="entry name" value="DEFECTIVE PROBOSCIS EXTENSION RESPONSE DPR -RELATED"/>
    <property type="match status" value="1"/>
</dbReference>
<dbReference type="InterPro" id="IPR003599">
    <property type="entry name" value="Ig_sub"/>
</dbReference>
<dbReference type="InterPro" id="IPR037448">
    <property type="entry name" value="Zig-8"/>
</dbReference>
<dbReference type="EMBL" id="VCGU01000458">
    <property type="protein sequence ID" value="TRY62580.1"/>
    <property type="molecule type" value="Genomic_DNA"/>
</dbReference>
<comment type="caution">
    <text evidence="3">The sequence shown here is derived from an EMBL/GenBank/DDBJ whole genome shotgun (WGS) entry which is preliminary data.</text>
</comment>
<feature type="compositionally biased region" description="Low complexity" evidence="1">
    <location>
        <begin position="221"/>
        <end position="249"/>
    </location>
</feature>
<dbReference type="InterPro" id="IPR013783">
    <property type="entry name" value="Ig-like_fold"/>
</dbReference>
<accession>A0A553NAX2</accession>
<dbReference type="InterPro" id="IPR007110">
    <property type="entry name" value="Ig-like_dom"/>
</dbReference>
<dbReference type="Pfam" id="PF13927">
    <property type="entry name" value="Ig_3"/>
    <property type="match status" value="1"/>
</dbReference>
<dbReference type="InterPro" id="IPR036179">
    <property type="entry name" value="Ig-like_dom_sf"/>
</dbReference>
<dbReference type="InterPro" id="IPR003598">
    <property type="entry name" value="Ig_sub2"/>
</dbReference>
<dbReference type="PANTHER" id="PTHR23279:SF36">
    <property type="entry name" value="DEFECTIVE PROBOSCIS EXTENSION RESPONSE 9, ISOFORM A"/>
    <property type="match status" value="1"/>
</dbReference>
<dbReference type="Gene3D" id="2.60.40.10">
    <property type="entry name" value="Immunoglobulins"/>
    <property type="match status" value="2"/>
</dbReference>